<dbReference type="InterPro" id="IPR002034">
    <property type="entry name" value="AIPM/Hcit_synth_CS"/>
</dbReference>
<dbReference type="InterPro" id="IPR054691">
    <property type="entry name" value="LeuA/HCS_post-cat"/>
</dbReference>
<feature type="domain" description="Pyruvate carboxyltransferase" evidence="10">
    <location>
        <begin position="4"/>
        <end position="267"/>
    </location>
</feature>
<evidence type="ECO:0000256" key="7">
    <source>
        <dbReference type="ARBA" id="ARBA00048263"/>
    </source>
</evidence>
<dbReference type="EC" id="2.3.3.21" evidence="8"/>
<dbReference type="InterPro" id="IPR005675">
    <property type="entry name" value="Citramal_synthase"/>
</dbReference>
<dbReference type="CDD" id="cd07941">
    <property type="entry name" value="DRE_TIM_LeuA3"/>
    <property type="match status" value="1"/>
</dbReference>
<keyword evidence="3" id="KW-0028">Amino-acid biosynthesis</keyword>
<evidence type="ECO:0000256" key="1">
    <source>
        <dbReference type="ARBA" id="ARBA00004743"/>
    </source>
</evidence>
<evidence type="ECO:0000256" key="9">
    <source>
        <dbReference type="RuleBase" id="RU003523"/>
    </source>
</evidence>
<dbReference type="PROSITE" id="PS00815">
    <property type="entry name" value="AIPM_HOMOCIT_SYNTH_1"/>
    <property type="match status" value="1"/>
</dbReference>
<dbReference type="PROSITE" id="PS50991">
    <property type="entry name" value="PYR_CT"/>
    <property type="match status" value="1"/>
</dbReference>
<dbReference type="GO" id="GO:0003852">
    <property type="term" value="F:2-isopropylmalate synthase activity"/>
    <property type="evidence" value="ECO:0007669"/>
    <property type="project" value="InterPro"/>
</dbReference>
<evidence type="ECO:0000256" key="5">
    <source>
        <dbReference type="ARBA" id="ARBA00022679"/>
    </source>
</evidence>
<dbReference type="GO" id="GO:0009097">
    <property type="term" value="P:isoleucine biosynthetic process"/>
    <property type="evidence" value="ECO:0007669"/>
    <property type="project" value="UniProtKB-UniRule"/>
</dbReference>
<protein>
    <recommendedName>
        <fullName evidence="8">Citramalate synthase</fullName>
        <ecNumber evidence="8">2.3.3.21</ecNumber>
    </recommendedName>
</protein>
<keyword evidence="6" id="KW-0100">Branched-chain amino acid biosynthesis</keyword>
<evidence type="ECO:0000256" key="2">
    <source>
        <dbReference type="ARBA" id="ARBA00006154"/>
    </source>
</evidence>
<dbReference type="PANTHER" id="PTHR43538:SF1">
    <property type="entry name" value="(R)-CITRAMALATE SYNTHASE"/>
    <property type="match status" value="1"/>
</dbReference>
<dbReference type="SUPFAM" id="SSF110921">
    <property type="entry name" value="2-isopropylmalate synthase LeuA, allosteric (dimerisation) domain"/>
    <property type="match status" value="1"/>
</dbReference>
<comment type="caution">
    <text evidence="11">The sequence shown here is derived from an EMBL/GenBank/DDBJ whole genome shotgun (WGS) entry which is preliminary data.</text>
</comment>
<gene>
    <name evidence="11" type="ORF">IPH26_00225</name>
</gene>
<dbReference type="Pfam" id="PF08502">
    <property type="entry name" value="LeuA_dimer"/>
    <property type="match status" value="1"/>
</dbReference>
<organism evidence="11 12">
    <name type="scientific">Candidatus Methylophosphatis roskildensis</name>
    <dbReference type="NCBI Taxonomy" id="2899263"/>
    <lineage>
        <taxon>Bacteria</taxon>
        <taxon>Pseudomonadati</taxon>
        <taxon>Pseudomonadota</taxon>
        <taxon>Betaproteobacteria</taxon>
        <taxon>Nitrosomonadales</taxon>
        <taxon>Sterolibacteriaceae</taxon>
        <taxon>Candidatus Methylophosphatis</taxon>
    </lineage>
</organism>
<dbReference type="Pfam" id="PF00682">
    <property type="entry name" value="HMGL-like"/>
    <property type="match status" value="1"/>
</dbReference>
<dbReference type="EMBL" id="JADJEV010000001">
    <property type="protein sequence ID" value="MBK6971438.1"/>
    <property type="molecule type" value="Genomic_DNA"/>
</dbReference>
<dbReference type="AlphaFoldDB" id="A0A9D7HKB0"/>
<keyword evidence="5 9" id="KW-0808">Transferase</keyword>
<evidence type="ECO:0000256" key="4">
    <source>
        <dbReference type="ARBA" id="ARBA00022624"/>
    </source>
</evidence>
<evidence type="ECO:0000256" key="6">
    <source>
        <dbReference type="ARBA" id="ARBA00023304"/>
    </source>
</evidence>
<comment type="pathway">
    <text evidence="1">Amino-acid biosynthesis; L-isoleucine biosynthesis; 2-oxobutanoate from pyruvate: step 1/3.</text>
</comment>
<dbReference type="Proteomes" id="UP000807785">
    <property type="component" value="Unassembled WGS sequence"/>
</dbReference>
<dbReference type="PANTHER" id="PTHR43538">
    <property type="entry name" value="ALPHA-IPM SYNTHASE/HOMOCITRATE SYNTHASE"/>
    <property type="match status" value="1"/>
</dbReference>
<dbReference type="Gene3D" id="1.10.238.260">
    <property type="match status" value="1"/>
</dbReference>
<proteinExistence type="inferred from homology"/>
<evidence type="ECO:0000259" key="10">
    <source>
        <dbReference type="PROSITE" id="PS50991"/>
    </source>
</evidence>
<comment type="catalytic activity">
    <reaction evidence="7">
        <text>pyruvate + acetyl-CoA + H2O = (3R)-citramalate + CoA + H(+)</text>
        <dbReference type="Rhea" id="RHEA:19045"/>
        <dbReference type="ChEBI" id="CHEBI:15361"/>
        <dbReference type="ChEBI" id="CHEBI:15377"/>
        <dbReference type="ChEBI" id="CHEBI:15378"/>
        <dbReference type="ChEBI" id="CHEBI:30934"/>
        <dbReference type="ChEBI" id="CHEBI:57287"/>
        <dbReference type="ChEBI" id="CHEBI:57288"/>
        <dbReference type="EC" id="2.3.3.21"/>
    </reaction>
</comment>
<evidence type="ECO:0000313" key="11">
    <source>
        <dbReference type="EMBL" id="MBK6971438.1"/>
    </source>
</evidence>
<dbReference type="InterPro" id="IPR000891">
    <property type="entry name" value="PYR_CT"/>
</dbReference>
<dbReference type="GO" id="GO:0009098">
    <property type="term" value="P:L-leucine biosynthetic process"/>
    <property type="evidence" value="ECO:0007669"/>
    <property type="project" value="InterPro"/>
</dbReference>
<dbReference type="SUPFAM" id="SSF51569">
    <property type="entry name" value="Aldolase"/>
    <property type="match status" value="1"/>
</dbReference>
<dbReference type="Pfam" id="PF22617">
    <property type="entry name" value="HCS_D2"/>
    <property type="match status" value="1"/>
</dbReference>
<dbReference type="GO" id="GO:0043714">
    <property type="term" value="F:(R)-citramalate synthase activity"/>
    <property type="evidence" value="ECO:0007669"/>
    <property type="project" value="UniProtKB-UniRule"/>
</dbReference>
<evidence type="ECO:0000256" key="8">
    <source>
        <dbReference type="NCBIfam" id="TIGR00977"/>
    </source>
</evidence>
<reference evidence="11" key="1">
    <citation type="submission" date="2020-10" db="EMBL/GenBank/DDBJ databases">
        <title>Connecting structure to function with the recovery of over 1000 high-quality activated sludge metagenome-assembled genomes encoding full-length rRNA genes using long-read sequencing.</title>
        <authorList>
            <person name="Singleton C.M."/>
            <person name="Petriglieri F."/>
            <person name="Kristensen J.M."/>
            <person name="Kirkegaard R.H."/>
            <person name="Michaelsen T.Y."/>
            <person name="Andersen M.H."/>
            <person name="Karst S.M."/>
            <person name="Dueholm M.S."/>
            <person name="Nielsen P.H."/>
            <person name="Albertsen M."/>
        </authorList>
    </citation>
    <scope>NUCLEOTIDE SEQUENCE</scope>
    <source>
        <strain evidence="11">Bjer_18-Q3-R1-45_BAT3C.347</strain>
    </source>
</reference>
<keyword evidence="4" id="KW-0412">Isoleucine biosynthesis</keyword>
<dbReference type="Gene3D" id="3.30.160.270">
    <property type="match status" value="1"/>
</dbReference>
<dbReference type="NCBIfam" id="TIGR00977">
    <property type="entry name" value="citramal_synth"/>
    <property type="match status" value="1"/>
</dbReference>
<dbReference type="InterPro" id="IPR013709">
    <property type="entry name" value="2-isopropylmalate_synth_dimer"/>
</dbReference>
<dbReference type="Gene3D" id="3.20.20.70">
    <property type="entry name" value="Aldolase class I"/>
    <property type="match status" value="1"/>
</dbReference>
<name>A0A9D7HKB0_9PROT</name>
<sequence length="530" mass="57725">MARISIYDSTLRDGAQAQGISYSVDDKIKIVERLDALGIRYIEAGNPGSNPKDLEFFARAASLKLANACIIAFGATRKVGIPVADDANIQSLLKAGTAAIAIFGKSWDYQALEILRTTLEENLAMIGDTVRYLKRHGKEVVFDAEHFFDGYKDNPEFALKTLAAAVEAGADSLALCDTNGGSFPDEIFDITRTVCQHFPNAAVGIHCHNDSEMAVANSIRAVQAGATQVQGTINGLGERCGNANLCSIIPNLQLKLGHDCIPADAMRHLTSTSRSVAEIANMPHNDKAPYVGSHAFAHKGGMHIDAVVKNPISYEHVNPELVGNSRRMLMSEVAGRSTLLARINAVDPTLAKDSPETRGIVDKLKELEHEGYQFEAAESSFELVVRKMLGRYTPFFELVEFKVIVSEPCVNEEANSSVIIKVRVGDQEVLTVAEGDGPVNALDRAARKALERLYPAIGEIRLTDYKVRVLDSDKASAAKVRVLVESTDGRENWTTIGVSTDIINASWQALVDAMEYKLIRDQEPKSPSRL</sequence>
<evidence type="ECO:0000313" key="12">
    <source>
        <dbReference type="Proteomes" id="UP000807785"/>
    </source>
</evidence>
<comment type="similarity">
    <text evidence="2 9">Belongs to the alpha-IPM synthase/homocitrate synthase family.</text>
</comment>
<accession>A0A9D7HKB0</accession>
<dbReference type="InterPro" id="IPR013785">
    <property type="entry name" value="Aldolase_TIM"/>
</dbReference>
<evidence type="ECO:0000256" key="3">
    <source>
        <dbReference type="ARBA" id="ARBA00022605"/>
    </source>
</evidence>
<dbReference type="InterPro" id="IPR036230">
    <property type="entry name" value="LeuA_allosteric_dom_sf"/>
</dbReference>
<dbReference type="SMART" id="SM00917">
    <property type="entry name" value="LeuA_dimer"/>
    <property type="match status" value="1"/>
</dbReference>